<dbReference type="STRING" id="333138.LQ50_14390"/>
<dbReference type="RefSeq" id="WP_034630193.1">
    <property type="nucleotide sequence ID" value="NZ_JRJU01000017.1"/>
</dbReference>
<dbReference type="EMBL" id="JRJU01000017">
    <property type="protein sequence ID" value="KHF39620.1"/>
    <property type="molecule type" value="Genomic_DNA"/>
</dbReference>
<dbReference type="Proteomes" id="UP000030832">
    <property type="component" value="Unassembled WGS sequence"/>
</dbReference>
<protein>
    <recommendedName>
        <fullName evidence="5">Flagellar protein</fullName>
    </recommendedName>
</protein>
<dbReference type="InterPro" id="IPR007809">
    <property type="entry name" value="FlgN-like"/>
</dbReference>
<dbReference type="InterPro" id="IPR036679">
    <property type="entry name" value="FlgN-like_sf"/>
</dbReference>
<evidence type="ECO:0000256" key="1">
    <source>
        <dbReference type="ARBA" id="ARBA00022795"/>
    </source>
</evidence>
<dbReference type="AlphaFoldDB" id="A0A0B0IE69"/>
<gene>
    <name evidence="3" type="ORF">LQ50_14390</name>
</gene>
<dbReference type="OrthoDB" id="2381500at2"/>
<accession>A0A0B0IE69</accession>
<feature type="region of interest" description="Disordered" evidence="2">
    <location>
        <begin position="141"/>
        <end position="164"/>
    </location>
</feature>
<dbReference type="Pfam" id="PF05130">
    <property type="entry name" value="FlgN"/>
    <property type="match status" value="1"/>
</dbReference>
<sequence length="164" mass="18932">MSLTAITQLIERLIEIHEGLLDLATKKVEPIKRSDMPTLEKLVREESKLAHKLQTTEMLRAKVVRTFLEEKGEVKEDATLTDVKKYGTEAQQQRLDDLQTKLVGYVVSLKEQNELNQSLIEESLRFVNLSLDLMIPHKEDVSYNPRDREDRPMEGNHSLFDSKA</sequence>
<organism evidence="3 4">
    <name type="scientific">Halalkalibacter okhensis</name>
    <dbReference type="NCBI Taxonomy" id="333138"/>
    <lineage>
        <taxon>Bacteria</taxon>
        <taxon>Bacillati</taxon>
        <taxon>Bacillota</taxon>
        <taxon>Bacilli</taxon>
        <taxon>Bacillales</taxon>
        <taxon>Bacillaceae</taxon>
        <taxon>Halalkalibacter</taxon>
    </lineage>
</organism>
<evidence type="ECO:0008006" key="5">
    <source>
        <dbReference type="Google" id="ProtNLM"/>
    </source>
</evidence>
<evidence type="ECO:0000313" key="4">
    <source>
        <dbReference type="Proteomes" id="UP000030832"/>
    </source>
</evidence>
<evidence type="ECO:0000313" key="3">
    <source>
        <dbReference type="EMBL" id="KHF39620.1"/>
    </source>
</evidence>
<evidence type="ECO:0000256" key="2">
    <source>
        <dbReference type="SAM" id="MobiDB-lite"/>
    </source>
</evidence>
<reference evidence="3 4" key="1">
    <citation type="submission" date="2014-09" db="EMBL/GenBank/DDBJ databases">
        <title>Genome sequencing and annotation of Bacillus Okhensis strain Kh10-101T.</title>
        <authorList>
            <person name="Prakash J.S."/>
        </authorList>
    </citation>
    <scope>NUCLEOTIDE SEQUENCE [LARGE SCALE GENOMIC DNA]</scope>
    <source>
        <strain evidence="4">Kh10-101T</strain>
    </source>
</reference>
<dbReference type="GO" id="GO:0044780">
    <property type="term" value="P:bacterial-type flagellum assembly"/>
    <property type="evidence" value="ECO:0007669"/>
    <property type="project" value="InterPro"/>
</dbReference>
<dbReference type="eggNOG" id="COG3418">
    <property type="taxonomic scope" value="Bacteria"/>
</dbReference>
<name>A0A0B0IE69_9BACI</name>
<dbReference type="SUPFAM" id="SSF140566">
    <property type="entry name" value="FlgN-like"/>
    <property type="match status" value="1"/>
</dbReference>
<dbReference type="Gene3D" id="1.20.58.300">
    <property type="entry name" value="FlgN-like"/>
    <property type="match status" value="1"/>
</dbReference>
<comment type="caution">
    <text evidence="3">The sequence shown here is derived from an EMBL/GenBank/DDBJ whole genome shotgun (WGS) entry which is preliminary data.</text>
</comment>
<keyword evidence="1" id="KW-1005">Bacterial flagellum biogenesis</keyword>
<keyword evidence="4" id="KW-1185">Reference proteome</keyword>
<proteinExistence type="predicted"/>